<evidence type="ECO:0000256" key="4">
    <source>
        <dbReference type="ARBA" id="ARBA00022525"/>
    </source>
</evidence>
<dbReference type="GO" id="GO:0016829">
    <property type="term" value="F:lyase activity"/>
    <property type="evidence" value="ECO:0007669"/>
    <property type="project" value="UniProtKB-KW"/>
</dbReference>
<dbReference type="InterPro" id="IPR012334">
    <property type="entry name" value="Pectin_lyas_fold"/>
</dbReference>
<dbReference type="SUPFAM" id="SSF51126">
    <property type="entry name" value="Pectin lyase-like"/>
    <property type="match status" value="1"/>
</dbReference>
<keyword evidence="4" id="KW-0964">Secreted</keyword>
<dbReference type="EMBL" id="BJWL01000011">
    <property type="protein sequence ID" value="GFY96971.1"/>
    <property type="molecule type" value="Genomic_DNA"/>
</dbReference>
<evidence type="ECO:0000256" key="7">
    <source>
        <dbReference type="ARBA" id="ARBA00023316"/>
    </source>
</evidence>
<dbReference type="PROSITE" id="PS00502">
    <property type="entry name" value="POLYGALACTURONASE"/>
    <property type="match status" value="1"/>
</dbReference>
<evidence type="ECO:0000313" key="11">
    <source>
        <dbReference type="Proteomes" id="UP000585474"/>
    </source>
</evidence>
<dbReference type="PANTHER" id="PTHR31375">
    <property type="match status" value="1"/>
</dbReference>
<evidence type="ECO:0000256" key="9">
    <source>
        <dbReference type="RuleBase" id="RU361169"/>
    </source>
</evidence>
<keyword evidence="6 9" id="KW-0326">Glycosidase</keyword>
<evidence type="ECO:0000256" key="1">
    <source>
        <dbReference type="ARBA" id="ARBA00004191"/>
    </source>
</evidence>
<dbReference type="AlphaFoldDB" id="A0A7J0FE64"/>
<evidence type="ECO:0000256" key="3">
    <source>
        <dbReference type="ARBA" id="ARBA00022512"/>
    </source>
</evidence>
<comment type="similarity">
    <text evidence="2 9">Belongs to the glycosyl hydrolase 28 family.</text>
</comment>
<keyword evidence="11" id="KW-1185">Reference proteome</keyword>
<dbReference type="Proteomes" id="UP000585474">
    <property type="component" value="Unassembled WGS sequence"/>
</dbReference>
<comment type="subcellular location">
    <subcellularLocation>
        <location evidence="1">Secreted</location>
        <location evidence="1">Cell wall</location>
    </subcellularLocation>
</comment>
<sequence>MGYGKAFSAAWTAACGAASSASTLCIPQGNTFLLNPIAFQGPCKSSSFTVQVNGNLVAPVKGAWPNQKSLTWIAFSKVNGLIVTGTGQFDGKGSTWWNQPNSARPVALLYDGCNNLQIKGVTHINSPKTHMRISDCVGLTISNINIIAPQNSPNTDGIDITRTSNAQIRDSNIGTGDDCIALNGGSSNINITGIACGPGHGISVGSLGANGARETAEEIHVRSSSFKGTLFGARIKTAQGLVMPDTSLSRILHSSKQQTLSSSTNTTVSLLEVVQKQAAAVQVSDVTFNGFRGTTITDQAVKLSCSKTVACTGIVLQDINITAALPNHILSSSCLNAHGTSTAISPKVTCLLS</sequence>
<gene>
    <name evidence="10" type="ORF">Acr_11g0012770</name>
</gene>
<proteinExistence type="inferred from homology"/>
<accession>A0A7J0FE64</accession>
<name>A0A7J0FE64_9ERIC</name>
<keyword evidence="5 9" id="KW-0378">Hydrolase</keyword>
<evidence type="ECO:0000313" key="10">
    <source>
        <dbReference type="EMBL" id="GFY96971.1"/>
    </source>
</evidence>
<protein>
    <submittedName>
        <fullName evidence="10">Pectin lyase-like superfamily protein</fullName>
    </submittedName>
</protein>
<evidence type="ECO:0000256" key="8">
    <source>
        <dbReference type="PROSITE-ProRule" id="PRU10052"/>
    </source>
</evidence>
<reference evidence="10 11" key="1">
    <citation type="submission" date="2019-07" db="EMBL/GenBank/DDBJ databases">
        <title>De Novo Assembly of kiwifruit Actinidia rufa.</title>
        <authorList>
            <person name="Sugita-Konishi S."/>
            <person name="Sato K."/>
            <person name="Mori E."/>
            <person name="Abe Y."/>
            <person name="Kisaki G."/>
            <person name="Hamano K."/>
            <person name="Suezawa K."/>
            <person name="Otani M."/>
            <person name="Fukuda T."/>
            <person name="Manabe T."/>
            <person name="Gomi K."/>
            <person name="Tabuchi M."/>
            <person name="Akimitsu K."/>
            <person name="Kataoka I."/>
        </authorList>
    </citation>
    <scope>NUCLEOTIDE SEQUENCE [LARGE SCALE GENOMIC DNA]</scope>
    <source>
        <strain evidence="11">cv. Fuchu</strain>
    </source>
</reference>
<feature type="active site" evidence="8">
    <location>
        <position position="200"/>
    </location>
</feature>
<dbReference type="InterPro" id="IPR011050">
    <property type="entry name" value="Pectin_lyase_fold/virulence"/>
</dbReference>
<dbReference type="Pfam" id="PF00295">
    <property type="entry name" value="Glyco_hydro_28"/>
    <property type="match status" value="1"/>
</dbReference>
<evidence type="ECO:0000256" key="2">
    <source>
        <dbReference type="ARBA" id="ARBA00008834"/>
    </source>
</evidence>
<keyword evidence="10" id="KW-0456">Lyase</keyword>
<comment type="caution">
    <text evidence="10">The sequence shown here is derived from an EMBL/GenBank/DDBJ whole genome shotgun (WGS) entry which is preliminary data.</text>
</comment>
<dbReference type="InterPro" id="IPR000743">
    <property type="entry name" value="Glyco_hydro_28"/>
</dbReference>
<keyword evidence="3" id="KW-0134">Cell wall</keyword>
<evidence type="ECO:0000256" key="5">
    <source>
        <dbReference type="ARBA" id="ARBA00022801"/>
    </source>
</evidence>
<dbReference type="GO" id="GO:0005975">
    <property type="term" value="P:carbohydrate metabolic process"/>
    <property type="evidence" value="ECO:0007669"/>
    <property type="project" value="InterPro"/>
</dbReference>
<dbReference type="OrthoDB" id="187139at2759"/>
<dbReference type="GO" id="GO:0004650">
    <property type="term" value="F:polygalacturonase activity"/>
    <property type="evidence" value="ECO:0007669"/>
    <property type="project" value="InterPro"/>
</dbReference>
<evidence type="ECO:0000256" key="6">
    <source>
        <dbReference type="ARBA" id="ARBA00023295"/>
    </source>
</evidence>
<dbReference type="GO" id="GO:0071555">
    <property type="term" value="P:cell wall organization"/>
    <property type="evidence" value="ECO:0007669"/>
    <property type="project" value="UniProtKB-KW"/>
</dbReference>
<keyword evidence="7" id="KW-0961">Cell wall biogenesis/degradation</keyword>
<organism evidence="10 11">
    <name type="scientific">Actinidia rufa</name>
    <dbReference type="NCBI Taxonomy" id="165716"/>
    <lineage>
        <taxon>Eukaryota</taxon>
        <taxon>Viridiplantae</taxon>
        <taxon>Streptophyta</taxon>
        <taxon>Embryophyta</taxon>
        <taxon>Tracheophyta</taxon>
        <taxon>Spermatophyta</taxon>
        <taxon>Magnoliopsida</taxon>
        <taxon>eudicotyledons</taxon>
        <taxon>Gunneridae</taxon>
        <taxon>Pentapetalae</taxon>
        <taxon>asterids</taxon>
        <taxon>Ericales</taxon>
        <taxon>Actinidiaceae</taxon>
        <taxon>Actinidia</taxon>
    </lineage>
</organism>
<dbReference type="Gene3D" id="2.160.20.10">
    <property type="entry name" value="Single-stranded right-handed beta-helix, Pectin lyase-like"/>
    <property type="match status" value="1"/>
</dbReference>